<dbReference type="InterPro" id="IPR033511">
    <property type="entry name" value="Cdc24/Scd1_PH_dom"/>
</dbReference>
<proteinExistence type="predicted"/>
<feature type="compositionally biased region" description="Pro residues" evidence="2">
    <location>
        <begin position="66"/>
        <end position="77"/>
    </location>
</feature>
<feature type="compositionally biased region" description="Polar residues" evidence="2">
    <location>
        <begin position="636"/>
        <end position="666"/>
    </location>
</feature>
<dbReference type="GO" id="GO:0030010">
    <property type="term" value="P:establishment of cell polarity"/>
    <property type="evidence" value="ECO:0007669"/>
    <property type="project" value="TreeGrafter"/>
</dbReference>
<dbReference type="EMBL" id="ML996694">
    <property type="protein sequence ID" value="KAF2400984.1"/>
    <property type="molecule type" value="Genomic_DNA"/>
</dbReference>
<name>A0A6G1HYG8_9PEZI</name>
<keyword evidence="1" id="KW-0175">Coiled coil</keyword>
<dbReference type="InterPro" id="IPR010481">
    <property type="entry name" value="Cdc24/Scd1_N"/>
</dbReference>
<dbReference type="InterPro" id="IPR011993">
    <property type="entry name" value="PH-like_dom_sf"/>
</dbReference>
<evidence type="ECO:0000313" key="4">
    <source>
        <dbReference type="EMBL" id="KAF2400984.1"/>
    </source>
</evidence>
<dbReference type="Pfam" id="PF06395">
    <property type="entry name" value="CDC24"/>
    <property type="match status" value="1"/>
</dbReference>
<dbReference type="Gene3D" id="3.10.20.90">
    <property type="entry name" value="Phosphatidylinositol 3-kinase Catalytic Subunit, Chain A, domain 1"/>
    <property type="match status" value="1"/>
</dbReference>
<organism evidence="4 5">
    <name type="scientific">Trichodelitschia bisporula</name>
    <dbReference type="NCBI Taxonomy" id="703511"/>
    <lineage>
        <taxon>Eukaryota</taxon>
        <taxon>Fungi</taxon>
        <taxon>Dikarya</taxon>
        <taxon>Ascomycota</taxon>
        <taxon>Pezizomycotina</taxon>
        <taxon>Dothideomycetes</taxon>
        <taxon>Dothideomycetes incertae sedis</taxon>
        <taxon>Phaeotrichales</taxon>
        <taxon>Phaeotrichaceae</taxon>
        <taxon>Trichodelitschia</taxon>
    </lineage>
</organism>
<feature type="domain" description="DH" evidence="3">
    <location>
        <begin position="254"/>
        <end position="434"/>
    </location>
</feature>
<dbReference type="Gene3D" id="2.30.29.30">
    <property type="entry name" value="Pleckstrin-homology domain (PH domain)/Phosphotyrosine-binding domain (PTB)"/>
    <property type="match status" value="1"/>
</dbReference>
<evidence type="ECO:0000313" key="5">
    <source>
        <dbReference type="Proteomes" id="UP000799640"/>
    </source>
</evidence>
<dbReference type="Pfam" id="PF15411">
    <property type="entry name" value="PH_10"/>
    <property type="match status" value="1"/>
</dbReference>
<accession>A0A6G1HYG8</accession>
<keyword evidence="5" id="KW-1185">Reference proteome</keyword>
<feature type="region of interest" description="Disordered" evidence="2">
    <location>
        <begin position="740"/>
        <end position="836"/>
    </location>
</feature>
<feature type="compositionally biased region" description="Low complexity" evidence="2">
    <location>
        <begin position="36"/>
        <end position="65"/>
    </location>
</feature>
<dbReference type="GO" id="GO:0043332">
    <property type="term" value="C:mating projection tip"/>
    <property type="evidence" value="ECO:0007669"/>
    <property type="project" value="TreeGrafter"/>
</dbReference>
<dbReference type="InterPro" id="IPR053026">
    <property type="entry name" value="CDC42_GEF"/>
</dbReference>
<dbReference type="OrthoDB" id="1594986at2759"/>
<dbReference type="Proteomes" id="UP000799640">
    <property type="component" value="Unassembled WGS sequence"/>
</dbReference>
<dbReference type="PROSITE" id="PS50010">
    <property type="entry name" value="DH_2"/>
    <property type="match status" value="1"/>
</dbReference>
<feature type="coiled-coil region" evidence="1">
    <location>
        <begin position="421"/>
        <end position="448"/>
    </location>
</feature>
<dbReference type="GO" id="GO:0031106">
    <property type="term" value="P:septin ring organization"/>
    <property type="evidence" value="ECO:0007669"/>
    <property type="project" value="TreeGrafter"/>
</dbReference>
<gene>
    <name evidence="4" type="ORF">EJ06DRAFT_415729</name>
</gene>
<dbReference type="InterPro" id="IPR000219">
    <property type="entry name" value="DH_dom"/>
</dbReference>
<dbReference type="Pfam" id="PF00564">
    <property type="entry name" value="PB1"/>
    <property type="match status" value="1"/>
</dbReference>
<dbReference type="GO" id="GO:0005085">
    <property type="term" value="F:guanyl-nucleotide exchange factor activity"/>
    <property type="evidence" value="ECO:0007669"/>
    <property type="project" value="InterPro"/>
</dbReference>
<dbReference type="InterPro" id="IPR000270">
    <property type="entry name" value="PB1_dom"/>
</dbReference>
<dbReference type="AlphaFoldDB" id="A0A6G1HYG8"/>
<dbReference type="GO" id="GO:0005634">
    <property type="term" value="C:nucleus"/>
    <property type="evidence" value="ECO:0007669"/>
    <property type="project" value="TreeGrafter"/>
</dbReference>
<dbReference type="Gene3D" id="1.20.900.10">
    <property type="entry name" value="Dbl homology (DH) domain"/>
    <property type="match status" value="1"/>
</dbReference>
<dbReference type="InterPro" id="IPR035899">
    <property type="entry name" value="DBL_dom_sf"/>
</dbReference>
<sequence length="1053" mass="117216">MEVISSSHLVRTANDMPGRVHPANGSVSLMGNPQGSSTAHFSSYSQSSSIRSSNTTQLTSSSTLFSPPPPLPTPSVPSPSQTPANGAPVQSNNVLNKRADKESSLYQKCVHLRRRLRGVPGFEQALQTVEVAAEGDTDPVTLLWRTFRQGYPLLLIWNALERPPRLELDMKRKEGKREQQAVMQFMNTCLRELQLSSDECFFVTDLYGNDTTGIVKVITVINRILDILVQEGRLDPTLGDAEVAEPVVQGKRTQRQHIVDEIVKTERTYVQHLEMLQRFRNKAEEKGLVGGDVIHSIFLNLNTLLDFQRRFLIRVEQINAMPEDQQDWGGLFVLYKDAFFVYESYIANTKKCEEIALAHFEVLKKMEGEEELRQMVESPSVFSSFLLKPFQRLSKYPLLLKELRDKGNLSEELKMRIDAGIEAASAVLQRTNEAVDEEERVLAVAELRDRVEDWKGHKLDSFGNLLLYGTFSVIKGETGSSKDPEREYRIYLFQMILLCCKELNPAKQKAKAAGKDKRGPTRLQLKGRIFMQNVTDVVMQSKPGTSYTCQIYWKGDPSIESFTIRFTSEETMKKWARQVDAQRRDFREQARISNAKQGSAIDFPWMKDQPHMPNPYAEQDDDEDDADTNALLSHDYSATQSGEYGSGWNSSTNSLQMRSRSATNESLGPMGANRVPPRQFPMGAQAPVLAVRTQTPGSYQQVAAIGPNEQIMDSYFSPTAESPLSTRSSGQLSNGMFPFPRQPVPPMPNGWNTDDQNRYTAPAMPRQGSRDGPLNGYPAAGRNAMQRPSLPPNPSQSSLAQNRLRSASSPDIQNPGAARRIADPSQPGVPDLPPFPTHYAYSPAILNRAANNSPSQLMGPPPNAPVRSATQSPGVQLQRERLGSRGMSSQLHQEYSAGGPAAHMPPMPRAVTDRPEMRAVTPASSLDARLMTPNPYDPRGLAPPNMTPMVSDPDLGIPTQLKVKVHCPAAGSSMTLVIPTNISYQLLKDRIDAKLQRSTNMSLSSGHVKLKYLDEEDYVNIQSDEDVQMAFENWKEQHSGVGGQIGEIELFVQ</sequence>
<dbReference type="CDD" id="cd05992">
    <property type="entry name" value="PB1"/>
    <property type="match status" value="1"/>
</dbReference>
<dbReference type="GO" id="GO:0000935">
    <property type="term" value="C:division septum"/>
    <property type="evidence" value="ECO:0007669"/>
    <property type="project" value="TreeGrafter"/>
</dbReference>
<feature type="region of interest" description="Disordered" evidence="2">
    <location>
        <begin position="589"/>
        <end position="674"/>
    </location>
</feature>
<feature type="compositionally biased region" description="Polar residues" evidence="2">
    <location>
        <begin position="25"/>
        <end position="35"/>
    </location>
</feature>
<dbReference type="SMART" id="SM00325">
    <property type="entry name" value="RhoGEF"/>
    <property type="match status" value="1"/>
</dbReference>
<dbReference type="PANTHER" id="PTHR47339:SF1">
    <property type="entry name" value="CELL DIVISION CONTROL PROTEIN 24"/>
    <property type="match status" value="1"/>
</dbReference>
<feature type="region of interest" description="Disordered" evidence="2">
    <location>
        <begin position="850"/>
        <end position="910"/>
    </location>
</feature>
<dbReference type="PANTHER" id="PTHR47339">
    <property type="entry name" value="CELL DIVISION CONTROL PROTEIN 24"/>
    <property type="match status" value="1"/>
</dbReference>
<reference evidence="4" key="1">
    <citation type="journal article" date="2020" name="Stud. Mycol.">
        <title>101 Dothideomycetes genomes: a test case for predicting lifestyles and emergence of pathogens.</title>
        <authorList>
            <person name="Haridas S."/>
            <person name="Albert R."/>
            <person name="Binder M."/>
            <person name="Bloem J."/>
            <person name="Labutti K."/>
            <person name="Salamov A."/>
            <person name="Andreopoulos B."/>
            <person name="Baker S."/>
            <person name="Barry K."/>
            <person name="Bills G."/>
            <person name="Bluhm B."/>
            <person name="Cannon C."/>
            <person name="Castanera R."/>
            <person name="Culley D."/>
            <person name="Daum C."/>
            <person name="Ezra D."/>
            <person name="Gonzalez J."/>
            <person name="Henrissat B."/>
            <person name="Kuo A."/>
            <person name="Liang C."/>
            <person name="Lipzen A."/>
            <person name="Lutzoni F."/>
            <person name="Magnuson J."/>
            <person name="Mondo S."/>
            <person name="Nolan M."/>
            <person name="Ohm R."/>
            <person name="Pangilinan J."/>
            <person name="Park H.-J."/>
            <person name="Ramirez L."/>
            <person name="Alfaro M."/>
            <person name="Sun H."/>
            <person name="Tritt A."/>
            <person name="Yoshinaga Y."/>
            <person name="Zwiers L.-H."/>
            <person name="Turgeon B."/>
            <person name="Goodwin S."/>
            <person name="Spatafora J."/>
            <person name="Crous P."/>
            <person name="Grigoriev I."/>
        </authorList>
    </citation>
    <scope>NUCLEOTIDE SEQUENCE</scope>
    <source>
        <strain evidence="4">CBS 262.69</strain>
    </source>
</reference>
<dbReference type="Pfam" id="PF00621">
    <property type="entry name" value="RhoGEF"/>
    <property type="match status" value="1"/>
</dbReference>
<feature type="compositionally biased region" description="Polar residues" evidence="2">
    <location>
        <begin position="803"/>
        <end position="812"/>
    </location>
</feature>
<evidence type="ECO:0000256" key="2">
    <source>
        <dbReference type="SAM" id="MobiDB-lite"/>
    </source>
</evidence>
<feature type="compositionally biased region" description="Acidic residues" evidence="2">
    <location>
        <begin position="618"/>
        <end position="627"/>
    </location>
</feature>
<dbReference type="SUPFAM" id="SSF48065">
    <property type="entry name" value="DBL homology domain (DH-domain)"/>
    <property type="match status" value="1"/>
</dbReference>
<dbReference type="InterPro" id="IPR001849">
    <property type="entry name" value="PH_domain"/>
</dbReference>
<dbReference type="SUPFAM" id="SSF50729">
    <property type="entry name" value="PH domain-like"/>
    <property type="match status" value="1"/>
</dbReference>
<protein>
    <recommendedName>
        <fullName evidence="3">DH domain-containing protein</fullName>
    </recommendedName>
</protein>
<dbReference type="GO" id="GO:0005737">
    <property type="term" value="C:cytoplasm"/>
    <property type="evidence" value="ECO:0007669"/>
    <property type="project" value="TreeGrafter"/>
</dbReference>
<evidence type="ECO:0000259" key="3">
    <source>
        <dbReference type="PROSITE" id="PS50010"/>
    </source>
</evidence>
<feature type="region of interest" description="Disordered" evidence="2">
    <location>
        <begin position="1"/>
        <end position="98"/>
    </location>
</feature>
<evidence type="ECO:0000256" key="1">
    <source>
        <dbReference type="SAM" id="Coils"/>
    </source>
</evidence>
<dbReference type="FunFam" id="3.10.20.90:FF:000176">
    <property type="entry name" value="Rho guanyl nucleotide exchange factor"/>
    <property type="match status" value="1"/>
</dbReference>
<dbReference type="CDD" id="cd00160">
    <property type="entry name" value="RhoGEF"/>
    <property type="match status" value="1"/>
</dbReference>
<dbReference type="SMART" id="SM00233">
    <property type="entry name" value="PH"/>
    <property type="match status" value="1"/>
</dbReference>
<dbReference type="CDD" id="cd13246">
    <property type="entry name" value="PH_Scd1"/>
    <property type="match status" value="1"/>
</dbReference>
<dbReference type="SUPFAM" id="SSF54277">
    <property type="entry name" value="CAD &amp; PB1 domains"/>
    <property type="match status" value="1"/>
</dbReference>